<feature type="region of interest" description="Disordered" evidence="1">
    <location>
        <begin position="21"/>
        <end position="103"/>
    </location>
</feature>
<dbReference type="Proteomes" id="UP000641932">
    <property type="component" value="Unassembled WGS sequence"/>
</dbReference>
<keyword evidence="3" id="KW-1185">Reference proteome</keyword>
<evidence type="ECO:0000313" key="2">
    <source>
        <dbReference type="EMBL" id="GGO98309.1"/>
    </source>
</evidence>
<organism evidence="2 3">
    <name type="scientific">Wenjunlia tyrosinilytica</name>
    <dbReference type="NCBI Taxonomy" id="1544741"/>
    <lineage>
        <taxon>Bacteria</taxon>
        <taxon>Bacillati</taxon>
        <taxon>Actinomycetota</taxon>
        <taxon>Actinomycetes</taxon>
        <taxon>Kitasatosporales</taxon>
        <taxon>Streptomycetaceae</taxon>
        <taxon>Wenjunlia</taxon>
    </lineage>
</organism>
<gene>
    <name evidence="2" type="ORF">GCM10012280_62130</name>
</gene>
<sequence>MSLYGKCAKARILPAKRRLFRDGGPIAAGDPGTLRRVTRTPISQPPSRQRPRTDASISLREMKRSALAQRSHPMRDRPYVSRGPRPRSGLHLNGGAHAERIVI</sequence>
<proteinExistence type="predicted"/>
<protein>
    <submittedName>
        <fullName evidence="2">Uncharacterized protein</fullName>
    </submittedName>
</protein>
<dbReference type="AlphaFoldDB" id="A0A918E1N9"/>
<name>A0A918E1N9_9ACTN</name>
<accession>A0A918E1N9</accession>
<comment type="caution">
    <text evidence="2">The sequence shown here is derived from an EMBL/GenBank/DDBJ whole genome shotgun (WGS) entry which is preliminary data.</text>
</comment>
<reference evidence="2" key="2">
    <citation type="submission" date="2020-09" db="EMBL/GenBank/DDBJ databases">
        <authorList>
            <person name="Sun Q."/>
            <person name="Zhou Y."/>
        </authorList>
    </citation>
    <scope>NUCLEOTIDE SEQUENCE</scope>
    <source>
        <strain evidence="2">CGMCC 4.7201</strain>
    </source>
</reference>
<reference evidence="2" key="1">
    <citation type="journal article" date="2014" name="Int. J. Syst. Evol. Microbiol.">
        <title>Complete genome sequence of Corynebacterium casei LMG S-19264T (=DSM 44701T), isolated from a smear-ripened cheese.</title>
        <authorList>
            <consortium name="US DOE Joint Genome Institute (JGI-PGF)"/>
            <person name="Walter F."/>
            <person name="Albersmeier A."/>
            <person name="Kalinowski J."/>
            <person name="Ruckert C."/>
        </authorList>
    </citation>
    <scope>NUCLEOTIDE SEQUENCE</scope>
    <source>
        <strain evidence="2">CGMCC 4.7201</strain>
    </source>
</reference>
<dbReference type="EMBL" id="BMMS01000037">
    <property type="protein sequence ID" value="GGO98309.1"/>
    <property type="molecule type" value="Genomic_DNA"/>
</dbReference>
<evidence type="ECO:0000313" key="3">
    <source>
        <dbReference type="Proteomes" id="UP000641932"/>
    </source>
</evidence>
<evidence type="ECO:0000256" key="1">
    <source>
        <dbReference type="SAM" id="MobiDB-lite"/>
    </source>
</evidence>